<keyword evidence="8" id="KW-0061">Asparagine biosynthesis</keyword>
<evidence type="ECO:0000256" key="8">
    <source>
        <dbReference type="ARBA" id="ARBA00022888"/>
    </source>
</evidence>
<reference evidence="12" key="1">
    <citation type="submission" date="2020-04" db="EMBL/GenBank/DDBJ databases">
        <authorList>
            <person name="Alioto T."/>
            <person name="Alioto T."/>
            <person name="Gomez Garrido J."/>
        </authorList>
    </citation>
    <scope>NUCLEOTIDE SEQUENCE</scope>
    <source>
        <strain evidence="12">A484AB</strain>
    </source>
</reference>
<evidence type="ECO:0000256" key="7">
    <source>
        <dbReference type="ARBA" id="ARBA00022840"/>
    </source>
</evidence>
<dbReference type="GO" id="GO:0070981">
    <property type="term" value="P:L-asparagine biosynthetic process"/>
    <property type="evidence" value="ECO:0007669"/>
    <property type="project" value="UniProtKB-UniPathway"/>
</dbReference>
<dbReference type="FunFam" id="3.40.50.620:FF:000090">
    <property type="entry name" value="asparagine synthetase [glutamine-hydrolyzing]"/>
    <property type="match status" value="1"/>
</dbReference>
<dbReference type="SUPFAM" id="SSF52402">
    <property type="entry name" value="Adenine nucleotide alpha hydrolases-like"/>
    <property type="match status" value="1"/>
</dbReference>
<accession>A0A6S7G763</accession>
<evidence type="ECO:0000256" key="5">
    <source>
        <dbReference type="ARBA" id="ARBA00022605"/>
    </source>
</evidence>
<evidence type="ECO:0000256" key="1">
    <source>
        <dbReference type="ARBA" id="ARBA00005187"/>
    </source>
</evidence>
<dbReference type="InterPro" id="IPR014729">
    <property type="entry name" value="Rossmann-like_a/b/a_fold"/>
</dbReference>
<evidence type="ECO:0000313" key="12">
    <source>
        <dbReference type="EMBL" id="CAB3987798.1"/>
    </source>
</evidence>
<evidence type="ECO:0000256" key="4">
    <source>
        <dbReference type="ARBA" id="ARBA00022598"/>
    </source>
</evidence>
<dbReference type="InterPro" id="IPR006426">
    <property type="entry name" value="Asn_synth_AEB"/>
</dbReference>
<sequence length="553" mass="62425">MCGIWAIFGTSEDITDYFNCALKIAHRGPDCFRLESIPSFGNSCLAFHRLAIVDSVYGMQPMRVFSLPHLYVIYNGEIYNHKALGKQYGFNYHTKCDGEVILHLYNQFGGEKTAQMMDGVFAFVVVDTAKKEIHLGRDTFGVRPMFMLKTGDQCLAICSEVKGLLKLQKDLDGIKSVIEPFRPGHHASLSFNDNGVATIKKMGPYTSLTKIPEFDFSVKVKSDIKENIRALFTEAVRKRLMSDRRIGCLLSGGLDSSLVAAVLVKLARESGISYPIQTFSVGMTGSTDLAAARKVADFLSTEHHELVFTPEEGLAAIPDVIEYLESYDITTVRASVGMYLISKYIREKTDTVVIFSGEGSDELAQGYIYFHKAPSAEEADVESKRLLEDLYLYDVLRGDRSTAAHGLEIRVPFLDVAFTSYFLSLTPSIRQPHEKVEKYLLRSAFDEEGLLPNEILWRPKEAFSDGVSSTKAGESWYEIIQKHCKRIVSDIKLETAAERYPFSTPKTKEAYYYRKIFENKYPGQSHLIPYMWLPKWSESQDPSARTLAHYTQE</sequence>
<gene>
    <name evidence="12" type="ORF">PACLA_8A085489</name>
</gene>
<dbReference type="CDD" id="cd01991">
    <property type="entry name" value="Asn_synthase_B_C"/>
    <property type="match status" value="1"/>
</dbReference>
<dbReference type="EC" id="6.3.5.4" evidence="2"/>
<evidence type="ECO:0000256" key="11">
    <source>
        <dbReference type="ARBA" id="ARBA00048741"/>
    </source>
</evidence>
<comment type="catalytic activity">
    <reaction evidence="11">
        <text>L-aspartate + L-glutamine + ATP + H2O = L-asparagine + L-glutamate + AMP + diphosphate + H(+)</text>
        <dbReference type="Rhea" id="RHEA:12228"/>
        <dbReference type="ChEBI" id="CHEBI:15377"/>
        <dbReference type="ChEBI" id="CHEBI:15378"/>
        <dbReference type="ChEBI" id="CHEBI:29985"/>
        <dbReference type="ChEBI" id="CHEBI:29991"/>
        <dbReference type="ChEBI" id="CHEBI:30616"/>
        <dbReference type="ChEBI" id="CHEBI:33019"/>
        <dbReference type="ChEBI" id="CHEBI:58048"/>
        <dbReference type="ChEBI" id="CHEBI:58359"/>
        <dbReference type="ChEBI" id="CHEBI:456215"/>
        <dbReference type="EC" id="6.3.5.4"/>
    </reaction>
</comment>
<keyword evidence="4" id="KW-0436">Ligase</keyword>
<dbReference type="InterPro" id="IPR001962">
    <property type="entry name" value="Asn_synthase"/>
</dbReference>
<evidence type="ECO:0000256" key="9">
    <source>
        <dbReference type="ARBA" id="ARBA00022962"/>
    </source>
</evidence>
<keyword evidence="9" id="KW-0315">Glutamine amidotransferase</keyword>
<dbReference type="Proteomes" id="UP001152795">
    <property type="component" value="Unassembled WGS sequence"/>
</dbReference>
<dbReference type="Gene3D" id="3.40.50.620">
    <property type="entry name" value="HUPs"/>
    <property type="match status" value="1"/>
</dbReference>
<dbReference type="InterPro" id="IPR050795">
    <property type="entry name" value="Asn_Synthetase"/>
</dbReference>
<dbReference type="Gene3D" id="3.60.20.10">
    <property type="entry name" value="Glutamine Phosphoribosylpyrophosphate, subunit 1, domain 1"/>
    <property type="match status" value="1"/>
</dbReference>
<dbReference type="EMBL" id="CACRXK020001236">
    <property type="protein sequence ID" value="CAB3987798.1"/>
    <property type="molecule type" value="Genomic_DNA"/>
</dbReference>
<proteinExistence type="predicted"/>
<evidence type="ECO:0000256" key="6">
    <source>
        <dbReference type="ARBA" id="ARBA00022741"/>
    </source>
</evidence>
<dbReference type="InterPro" id="IPR033738">
    <property type="entry name" value="AsnB_N"/>
</dbReference>
<dbReference type="GO" id="GO:0005524">
    <property type="term" value="F:ATP binding"/>
    <property type="evidence" value="ECO:0007669"/>
    <property type="project" value="UniProtKB-KW"/>
</dbReference>
<evidence type="ECO:0000256" key="3">
    <source>
        <dbReference type="ARBA" id="ARBA00021389"/>
    </source>
</evidence>
<evidence type="ECO:0000256" key="10">
    <source>
        <dbReference type="ARBA" id="ARBA00030234"/>
    </source>
</evidence>
<protein>
    <recommendedName>
        <fullName evidence="3">Asparagine synthetase [glutamine-hydrolyzing]</fullName>
        <ecNumber evidence="2">6.3.5.4</ecNumber>
    </recommendedName>
    <alternativeName>
        <fullName evidence="10">Glutamine-dependent asparagine synthetase</fullName>
    </alternativeName>
</protein>
<dbReference type="GO" id="GO:0005829">
    <property type="term" value="C:cytosol"/>
    <property type="evidence" value="ECO:0007669"/>
    <property type="project" value="TreeGrafter"/>
</dbReference>
<keyword evidence="13" id="KW-1185">Reference proteome</keyword>
<dbReference type="InterPro" id="IPR017932">
    <property type="entry name" value="GATase_2_dom"/>
</dbReference>
<name>A0A6S7G763_PARCT</name>
<evidence type="ECO:0000256" key="2">
    <source>
        <dbReference type="ARBA" id="ARBA00012737"/>
    </source>
</evidence>
<dbReference type="PANTHER" id="PTHR11772">
    <property type="entry name" value="ASPARAGINE SYNTHETASE"/>
    <property type="match status" value="1"/>
</dbReference>
<dbReference type="AlphaFoldDB" id="A0A6S7G763"/>
<keyword evidence="6" id="KW-0547">Nucleotide-binding</keyword>
<dbReference type="SUPFAM" id="SSF56235">
    <property type="entry name" value="N-terminal nucleophile aminohydrolases (Ntn hydrolases)"/>
    <property type="match status" value="1"/>
</dbReference>
<keyword evidence="5" id="KW-0028">Amino-acid biosynthesis</keyword>
<keyword evidence="7" id="KW-0067">ATP-binding</keyword>
<dbReference type="PANTHER" id="PTHR11772:SF23">
    <property type="entry name" value="ASPARAGINE SYNTHETASE [GLUTAMINE-HYDROLYZING]"/>
    <property type="match status" value="1"/>
</dbReference>
<dbReference type="UniPathway" id="UPA00134">
    <property type="reaction ID" value="UER00195"/>
</dbReference>
<comment type="caution">
    <text evidence="12">The sequence shown here is derived from an EMBL/GenBank/DDBJ whole genome shotgun (WGS) entry which is preliminary data.</text>
</comment>
<dbReference type="PROSITE" id="PS51278">
    <property type="entry name" value="GATASE_TYPE_2"/>
    <property type="match status" value="1"/>
</dbReference>
<dbReference type="OrthoDB" id="409189at2759"/>
<dbReference type="Pfam" id="PF13537">
    <property type="entry name" value="GATase_7"/>
    <property type="match status" value="1"/>
</dbReference>
<comment type="pathway">
    <text evidence="1">Amino-acid biosynthesis; L-asparagine biosynthesis; L-asparagine from L-aspartate (L-Gln route): step 1/1.</text>
</comment>
<organism evidence="12 13">
    <name type="scientific">Paramuricea clavata</name>
    <name type="common">Red gorgonian</name>
    <name type="synonym">Violescent sea-whip</name>
    <dbReference type="NCBI Taxonomy" id="317549"/>
    <lineage>
        <taxon>Eukaryota</taxon>
        <taxon>Metazoa</taxon>
        <taxon>Cnidaria</taxon>
        <taxon>Anthozoa</taxon>
        <taxon>Octocorallia</taxon>
        <taxon>Malacalcyonacea</taxon>
        <taxon>Plexauridae</taxon>
        <taxon>Paramuricea</taxon>
    </lineage>
</organism>
<evidence type="ECO:0000313" key="13">
    <source>
        <dbReference type="Proteomes" id="UP001152795"/>
    </source>
</evidence>
<dbReference type="CDD" id="cd00712">
    <property type="entry name" value="AsnB"/>
    <property type="match status" value="1"/>
</dbReference>
<dbReference type="NCBIfam" id="TIGR01536">
    <property type="entry name" value="asn_synth_AEB"/>
    <property type="match status" value="1"/>
</dbReference>
<dbReference type="GO" id="GO:0004066">
    <property type="term" value="F:asparagine synthase (glutamine-hydrolyzing) activity"/>
    <property type="evidence" value="ECO:0007669"/>
    <property type="project" value="UniProtKB-EC"/>
</dbReference>
<dbReference type="Pfam" id="PF00733">
    <property type="entry name" value="Asn_synthase"/>
    <property type="match status" value="2"/>
</dbReference>
<dbReference type="PIRSF" id="PIRSF001589">
    <property type="entry name" value="Asn_synthetase_glu-h"/>
    <property type="match status" value="1"/>
</dbReference>
<dbReference type="InterPro" id="IPR029055">
    <property type="entry name" value="Ntn_hydrolases_N"/>
</dbReference>